<dbReference type="InterPro" id="IPR036345">
    <property type="entry name" value="ExoRNase_PH_dom2_sf"/>
</dbReference>
<dbReference type="GO" id="GO:0071051">
    <property type="term" value="P:poly(A)-dependent snoRNA 3'-end processing"/>
    <property type="evidence" value="ECO:0007669"/>
    <property type="project" value="TreeGrafter"/>
</dbReference>
<dbReference type="STRING" id="913774.A0A0C3HM91"/>
<dbReference type="OrthoDB" id="27298at2759"/>
<evidence type="ECO:0000256" key="1">
    <source>
        <dbReference type="ARBA" id="ARBA00004123"/>
    </source>
</evidence>
<evidence type="ECO:0000256" key="2">
    <source>
        <dbReference type="ARBA" id="ARBA00006678"/>
    </source>
</evidence>
<comment type="subcellular location">
    <subcellularLocation>
        <location evidence="1">Nucleus</location>
    </subcellularLocation>
</comment>
<feature type="domain" description="Exoribonuclease phosphorolytic" evidence="6">
    <location>
        <begin position="12"/>
        <end position="138"/>
    </location>
</feature>
<accession>A0A0C3HM91</accession>
<dbReference type="InterPro" id="IPR027408">
    <property type="entry name" value="PNPase/RNase_PH_dom_sf"/>
</dbReference>
<reference evidence="7 8" key="1">
    <citation type="submission" date="2014-04" db="EMBL/GenBank/DDBJ databases">
        <authorList>
            <consortium name="DOE Joint Genome Institute"/>
            <person name="Kuo A."/>
            <person name="Martino E."/>
            <person name="Perotto S."/>
            <person name="Kohler A."/>
            <person name="Nagy L.G."/>
            <person name="Floudas D."/>
            <person name="Copeland A."/>
            <person name="Barry K.W."/>
            <person name="Cichocki N."/>
            <person name="Veneault-Fourrey C."/>
            <person name="LaButti K."/>
            <person name="Lindquist E.A."/>
            <person name="Lipzen A."/>
            <person name="Lundell T."/>
            <person name="Morin E."/>
            <person name="Murat C."/>
            <person name="Sun H."/>
            <person name="Tunlid A."/>
            <person name="Henrissat B."/>
            <person name="Grigoriev I.V."/>
            <person name="Hibbett D.S."/>
            <person name="Martin F."/>
            <person name="Nordberg H.P."/>
            <person name="Cantor M.N."/>
            <person name="Hua S.X."/>
        </authorList>
    </citation>
    <scope>NUCLEOTIDE SEQUENCE [LARGE SCALE GENOMIC DNA]</scope>
    <source>
        <strain evidence="7 8">Zn</strain>
    </source>
</reference>
<dbReference type="PANTHER" id="PTHR11953">
    <property type="entry name" value="EXOSOME COMPLEX COMPONENT"/>
    <property type="match status" value="1"/>
</dbReference>
<dbReference type="HOGENOM" id="CLU_063514_2_2_1"/>
<dbReference type="GO" id="GO:0071028">
    <property type="term" value="P:nuclear mRNA surveillance"/>
    <property type="evidence" value="ECO:0007669"/>
    <property type="project" value="TreeGrafter"/>
</dbReference>
<evidence type="ECO:0000313" key="7">
    <source>
        <dbReference type="EMBL" id="KIN04120.1"/>
    </source>
</evidence>
<gene>
    <name evidence="7" type="ORF">OIDMADRAFT_117471</name>
</gene>
<dbReference type="PANTHER" id="PTHR11953:SF1">
    <property type="entry name" value="EXOSOME COMPLEX COMPONENT RRP46"/>
    <property type="match status" value="1"/>
</dbReference>
<sequence>MMDSTEPTAILSHLHRADGSATFSQNGYTVIGSVNGPIEVQRRDELPEEAAVDVIVRPAVGVGGTRERHIETILQATLRQLILIHNFPRSLIQVTLQITSTPGNDAVGSKLVQADSNLPILPALLQTAVLTLLSASIPLAETLTSVILAITSDEESQSILRNPTLTELQSADSVHVLGFTSHGELLVAESEGSFTIDDWNDIYEAGKRLCCDGIETDIDDDIMQDEISEEKTSEATFIRAIIREKVAANLHWKE</sequence>
<keyword evidence="5" id="KW-0539">Nucleus</keyword>
<dbReference type="EMBL" id="KN832873">
    <property type="protein sequence ID" value="KIN04120.1"/>
    <property type="molecule type" value="Genomic_DNA"/>
</dbReference>
<dbReference type="GO" id="GO:0000177">
    <property type="term" value="C:cytoplasmic exosome (RNase complex)"/>
    <property type="evidence" value="ECO:0007669"/>
    <property type="project" value="TreeGrafter"/>
</dbReference>
<dbReference type="GO" id="GO:0000176">
    <property type="term" value="C:nuclear exosome (RNase complex)"/>
    <property type="evidence" value="ECO:0007669"/>
    <property type="project" value="TreeGrafter"/>
</dbReference>
<keyword evidence="8" id="KW-1185">Reference proteome</keyword>
<dbReference type="InterPro" id="IPR020568">
    <property type="entry name" value="Ribosomal_Su5_D2-typ_SF"/>
</dbReference>
<dbReference type="InParanoid" id="A0A0C3HM91"/>
<dbReference type="GO" id="GO:0016075">
    <property type="term" value="P:rRNA catabolic process"/>
    <property type="evidence" value="ECO:0007669"/>
    <property type="project" value="TreeGrafter"/>
</dbReference>
<dbReference type="InterPro" id="IPR050080">
    <property type="entry name" value="RNase_PH"/>
</dbReference>
<comment type="similarity">
    <text evidence="2">Belongs to the RNase PH family.</text>
</comment>
<dbReference type="InterPro" id="IPR001247">
    <property type="entry name" value="ExoRNase_PH_dom1"/>
</dbReference>
<evidence type="ECO:0000259" key="6">
    <source>
        <dbReference type="Pfam" id="PF01138"/>
    </source>
</evidence>
<proteinExistence type="inferred from homology"/>
<dbReference type="SUPFAM" id="SSF54211">
    <property type="entry name" value="Ribosomal protein S5 domain 2-like"/>
    <property type="match status" value="1"/>
</dbReference>
<dbReference type="FunCoup" id="A0A0C3HM91">
    <property type="interactions" value="262"/>
</dbReference>
<dbReference type="GO" id="GO:0006364">
    <property type="term" value="P:rRNA processing"/>
    <property type="evidence" value="ECO:0007669"/>
    <property type="project" value="UniProtKB-KW"/>
</dbReference>
<dbReference type="CDD" id="cd11372">
    <property type="entry name" value="RNase_PH_RRP46"/>
    <property type="match status" value="1"/>
</dbReference>
<dbReference type="GO" id="GO:0034475">
    <property type="term" value="P:U4 snRNA 3'-end processing"/>
    <property type="evidence" value="ECO:0007669"/>
    <property type="project" value="TreeGrafter"/>
</dbReference>
<dbReference type="Proteomes" id="UP000054321">
    <property type="component" value="Unassembled WGS sequence"/>
</dbReference>
<dbReference type="SUPFAM" id="SSF55666">
    <property type="entry name" value="Ribonuclease PH domain 2-like"/>
    <property type="match status" value="1"/>
</dbReference>
<dbReference type="Pfam" id="PF01138">
    <property type="entry name" value="RNase_PH"/>
    <property type="match status" value="1"/>
</dbReference>
<evidence type="ECO:0000313" key="8">
    <source>
        <dbReference type="Proteomes" id="UP000054321"/>
    </source>
</evidence>
<name>A0A0C3HM91_OIDMZ</name>
<evidence type="ECO:0000256" key="3">
    <source>
        <dbReference type="ARBA" id="ARBA00022552"/>
    </source>
</evidence>
<dbReference type="AlphaFoldDB" id="A0A0C3HM91"/>
<keyword evidence="4" id="KW-0271">Exosome</keyword>
<reference evidence="8" key="2">
    <citation type="submission" date="2015-01" db="EMBL/GenBank/DDBJ databases">
        <title>Evolutionary Origins and Diversification of the Mycorrhizal Mutualists.</title>
        <authorList>
            <consortium name="DOE Joint Genome Institute"/>
            <consortium name="Mycorrhizal Genomics Consortium"/>
            <person name="Kohler A."/>
            <person name="Kuo A."/>
            <person name="Nagy L.G."/>
            <person name="Floudas D."/>
            <person name="Copeland A."/>
            <person name="Barry K.W."/>
            <person name="Cichocki N."/>
            <person name="Veneault-Fourrey C."/>
            <person name="LaButti K."/>
            <person name="Lindquist E.A."/>
            <person name="Lipzen A."/>
            <person name="Lundell T."/>
            <person name="Morin E."/>
            <person name="Murat C."/>
            <person name="Riley R."/>
            <person name="Ohm R."/>
            <person name="Sun H."/>
            <person name="Tunlid A."/>
            <person name="Henrissat B."/>
            <person name="Grigoriev I.V."/>
            <person name="Hibbett D.S."/>
            <person name="Martin F."/>
        </authorList>
    </citation>
    <scope>NUCLEOTIDE SEQUENCE [LARGE SCALE GENOMIC DNA]</scope>
    <source>
        <strain evidence="8">Zn</strain>
    </source>
</reference>
<evidence type="ECO:0000256" key="5">
    <source>
        <dbReference type="ARBA" id="ARBA00023242"/>
    </source>
</evidence>
<dbReference type="GO" id="GO:0005730">
    <property type="term" value="C:nucleolus"/>
    <property type="evidence" value="ECO:0007669"/>
    <property type="project" value="TreeGrafter"/>
</dbReference>
<dbReference type="GO" id="GO:0003723">
    <property type="term" value="F:RNA binding"/>
    <property type="evidence" value="ECO:0007669"/>
    <property type="project" value="TreeGrafter"/>
</dbReference>
<dbReference type="Gene3D" id="3.30.230.70">
    <property type="entry name" value="GHMP Kinase, N-terminal domain"/>
    <property type="match status" value="1"/>
</dbReference>
<protein>
    <recommendedName>
        <fullName evidence="6">Exoribonuclease phosphorolytic domain-containing protein</fullName>
    </recommendedName>
</protein>
<evidence type="ECO:0000256" key="4">
    <source>
        <dbReference type="ARBA" id="ARBA00022835"/>
    </source>
</evidence>
<organism evidence="7 8">
    <name type="scientific">Oidiodendron maius (strain Zn)</name>
    <dbReference type="NCBI Taxonomy" id="913774"/>
    <lineage>
        <taxon>Eukaryota</taxon>
        <taxon>Fungi</taxon>
        <taxon>Dikarya</taxon>
        <taxon>Ascomycota</taxon>
        <taxon>Pezizomycotina</taxon>
        <taxon>Leotiomycetes</taxon>
        <taxon>Leotiomycetes incertae sedis</taxon>
        <taxon>Myxotrichaceae</taxon>
        <taxon>Oidiodendron</taxon>
    </lineage>
</organism>
<keyword evidence="3" id="KW-0698">rRNA processing</keyword>